<evidence type="ECO:0000313" key="1">
    <source>
        <dbReference type="EMBL" id="WAH35197.1"/>
    </source>
</evidence>
<sequence>MKKTLIFSTFNEADYMAVMNKLDAEGVPYVLKSKRSNEFLGSQWSNLNNHTEYNFYVKPEDEGRAYKALNQK</sequence>
<accession>A0ABY6YXR6</accession>
<reference evidence="1" key="1">
    <citation type="submission" date="2022-08" db="EMBL/GenBank/DDBJ databases">
        <title>Alicyclobacillus dauci DSM2870, complete genome.</title>
        <authorList>
            <person name="Wang Q."/>
            <person name="Cai R."/>
            <person name="Wang Z."/>
        </authorList>
    </citation>
    <scope>NUCLEOTIDE SEQUENCE</scope>
    <source>
        <strain evidence="1">DSM 28700</strain>
    </source>
</reference>
<dbReference type="Proteomes" id="UP001164803">
    <property type="component" value="Chromosome"/>
</dbReference>
<protein>
    <recommendedName>
        <fullName evidence="3">Signal transducing protein</fullName>
    </recommendedName>
</protein>
<evidence type="ECO:0000313" key="2">
    <source>
        <dbReference type="Proteomes" id="UP001164803"/>
    </source>
</evidence>
<name>A0ABY6YXR6_9BACL</name>
<dbReference type="RefSeq" id="WP_268042189.1">
    <property type="nucleotide sequence ID" value="NZ_CP104064.1"/>
</dbReference>
<evidence type="ECO:0008006" key="3">
    <source>
        <dbReference type="Google" id="ProtNLM"/>
    </source>
</evidence>
<organism evidence="1 2">
    <name type="scientific">Alicyclobacillus dauci</name>
    <dbReference type="NCBI Taxonomy" id="1475485"/>
    <lineage>
        <taxon>Bacteria</taxon>
        <taxon>Bacillati</taxon>
        <taxon>Bacillota</taxon>
        <taxon>Bacilli</taxon>
        <taxon>Bacillales</taxon>
        <taxon>Alicyclobacillaceae</taxon>
        <taxon>Alicyclobacillus</taxon>
    </lineage>
</organism>
<dbReference type="EMBL" id="CP104064">
    <property type="protein sequence ID" value="WAH35197.1"/>
    <property type="molecule type" value="Genomic_DNA"/>
</dbReference>
<keyword evidence="2" id="KW-1185">Reference proteome</keyword>
<proteinExistence type="predicted"/>
<gene>
    <name evidence="1" type="ORF">NZD86_12825</name>
</gene>